<accession>A0A1D3PZQ7</accession>
<keyword evidence="1" id="KW-0175">Coiled coil</keyword>
<gene>
    <name evidence="3" type="ORF">PBNK65E_000203200</name>
</gene>
<keyword evidence="2" id="KW-0472">Membrane</keyword>
<dbReference type="Proteomes" id="UP000220214">
    <property type="component" value="Chromosome 9"/>
</dbReference>
<organism evidence="3 4">
    <name type="scientific">Plasmodium berghei</name>
    <dbReference type="NCBI Taxonomy" id="5821"/>
    <lineage>
        <taxon>Eukaryota</taxon>
        <taxon>Sar</taxon>
        <taxon>Alveolata</taxon>
        <taxon>Apicomplexa</taxon>
        <taxon>Aconoidasida</taxon>
        <taxon>Haemosporida</taxon>
        <taxon>Plasmodiidae</taxon>
        <taxon>Plasmodium</taxon>
        <taxon>Plasmodium (Vinckeia)</taxon>
    </lineage>
</organism>
<dbReference type="EMBL" id="LT614635">
    <property type="protein sequence ID" value="SCN25495.1"/>
    <property type="molecule type" value="Genomic_DNA"/>
</dbReference>
<evidence type="ECO:0000256" key="2">
    <source>
        <dbReference type="SAM" id="Phobius"/>
    </source>
</evidence>
<evidence type="ECO:0000313" key="4">
    <source>
        <dbReference type="Proteomes" id="UP000220214"/>
    </source>
</evidence>
<feature type="coiled-coil region" evidence="1">
    <location>
        <begin position="1"/>
        <end position="28"/>
    </location>
</feature>
<keyword evidence="2" id="KW-0812">Transmembrane</keyword>
<name>A0A1D3PZQ7_PLABE</name>
<protein>
    <submittedName>
        <fullName evidence="3">Uncharacterized protein</fullName>
    </submittedName>
</protein>
<sequence length="1592" mass="191626">MKTLLQILKKKKKKKNKKKKKKKKYIDNDIDKKKLYYISFICEEDDINFFCNFAEKYEQDVLGIEPIANLKNNNSSSGVINLNIDKKDSTFTFDILNKIYLQKSYLDNLIENEDIKKDTNSQSFCSYIYSKFFLQYCKILYNCHYKSKENYNFKNKLGMEVYFFTRINKKRIKFRTKKKKKTQKCRIDNCYDKNKCLCCLEIGNKNANDKYQNYEPANYNENKLNKINNNFILSPYIAYTPLEHSVLEYYMPNKKTYNINFLKQNELNIEKSQNTNIYGDFNICDILLNSEENCDVKEKKKNCEIGKSLKKQRSFYAVKRDEQIPLKKTIDGNKIIKNKIRKTNKAAKTNDTMSKPCDSSFFFGQYTSSDESYVSFSNFLPNNNNFVKNKNKFKDTNMKDNCLLDENDGMLIFSHIIDLCKQNKIFSFKKNKCPENWKNEHRKKKQKSKKKNLENANSCKFYEIPSEKISEKLYKKKIPSSQYEDNLYGLTKNIDKTIKKNEFEDKNPNLLSHYHKKRSFSTYSLDNYKENGILSPKNKMYKNLVYKNNIELNIQRNIMNKKNIKIYKDLKLEREKKNTKMQIKENQEMNMHYYEHFLKMKQKNEQNLLKNQILKGLKNQTKYDPSHLEEITSKKLIHMKSVELNGKEYVPNLDLYKRDKIKQSQCNLNSVDTMCDQAKRYVVISLKLSTILSHKFCSLYICEKYESIIEHYKYHYIYIDFYLTYIYLKALIKLNKYNDCLKCIFGINRQQLDPLNKCILYFFLGTCYEKLYKYKLSTSEYSKVVIHGVSINKNKHNMPPKILIEEKKEYKNYSFEIYPFLLICLDKLIGTYQLNTYEENSLLKYFKNNYIIYNLINFYTTKIKNKINIKYDEINNCMNAKNEINFNEYIMPYGDMPTKMRHINMRNPNPCNFKNTYRINMVPNRASNQENKSIGNGNNIGDKNYFHFFNMKNVTNNRTHTNSSTHSCVREKRNYWEKNSDITHNYNEHTWEEKKKQKNKFPHNNNIFDVSYEQARTIKQKKKKKNNELAKNIYVNLSNISYVAKNDSDYFNYKEIIDNNEYSCLYGENNTRKNIIKKLILVFDKIISKNYTHHHLDINYDDLFFYILHGFFQIYCKNILNLLENFAHTNFLNQNIYNFIRKLGLQLKLVNVYIENPYAIKKDKMIDHTDIFYKNQNKYNLYKCRNALHIDTITLEEFICINTFCLKKHDFVNSYYISKYILKKEKAYDNEEVIILYITSLINIPDIIISKKNKIKELLLLFHEKINYIKKTNKLYYFKPSNYIYICDYLDYFIYGIIYFLKNDFRRSSKYFNKCISIKKKFYLCYVYLLKIALTNNTLIGQDKKLIFFTCFKLRAYNVQPYLIYFAHTIKKIHQDINNNKNISIGNDKNNEIKLHFATRHLEENFSKAINLDNDNIFLYNELFVYSFLKNDFSQCETIMNKYFHPENLYYKSSKIIFSASFILYNSSIYNYICAKKMTISEKYLIKILNANPFDIKSLNLLTHILFTKKDMYWIYFFDYSMYLENILYSKKIISYKSYMCDAFFNKLKQMQDIHCFIAYYKILKNIKQFYKIFKNYIKTRSFMHIPNFNSN</sequence>
<proteinExistence type="predicted"/>
<evidence type="ECO:0000256" key="1">
    <source>
        <dbReference type="SAM" id="Coils"/>
    </source>
</evidence>
<dbReference type="VEuPathDB" id="PlasmoDB:PBANKA_0930800"/>
<feature type="transmembrane region" description="Helical" evidence="2">
    <location>
        <begin position="1322"/>
        <end position="1340"/>
    </location>
</feature>
<evidence type="ECO:0000313" key="3">
    <source>
        <dbReference type="EMBL" id="SCN25495.1"/>
    </source>
</evidence>
<feature type="transmembrane region" description="Helical" evidence="2">
    <location>
        <begin position="1283"/>
        <end position="1301"/>
    </location>
</feature>
<keyword evidence="2" id="KW-1133">Transmembrane helix</keyword>
<reference evidence="3 4" key="1">
    <citation type="submission" date="2016-05" db="EMBL/GenBank/DDBJ databases">
        <authorList>
            <consortium name="Pathogen Informatics"/>
        </authorList>
    </citation>
    <scope>NUCLEOTIDE SEQUENCE [LARGE SCALE GENOMIC DNA]</scope>
    <source>
        <strain evidence="3 4">NK65e</strain>
    </source>
</reference>